<sequence>MKQLLKESFEQNPQALQILLSTGNATLTHVQDNSKWGKEFPKLLMEVREELRKKQDSYKVKND</sequence>
<dbReference type="EMBL" id="BK059093">
    <property type="protein sequence ID" value="DAE29064.1"/>
    <property type="molecule type" value="Genomic_DNA"/>
</dbReference>
<dbReference type="SUPFAM" id="SSF143990">
    <property type="entry name" value="YbiA-like"/>
    <property type="match status" value="1"/>
</dbReference>
<dbReference type="InterPro" id="IPR037238">
    <property type="entry name" value="YbiA-like_sf"/>
</dbReference>
<reference evidence="1" key="1">
    <citation type="journal article" date="2021" name="Proc. Natl. Acad. Sci. U.S.A.">
        <title>A Catalog of Tens of Thousands of Viruses from Human Metagenomes Reveals Hidden Associations with Chronic Diseases.</title>
        <authorList>
            <person name="Tisza M.J."/>
            <person name="Buck C.B."/>
        </authorList>
    </citation>
    <scope>NUCLEOTIDE SEQUENCE</scope>
    <source>
        <strain evidence="1">Ctx9V1</strain>
    </source>
</reference>
<proteinExistence type="predicted"/>
<name>A0A8S5RCF8_9VIRU</name>
<dbReference type="Gene3D" id="1.10.357.40">
    <property type="entry name" value="YbiA-like"/>
    <property type="match status" value="1"/>
</dbReference>
<evidence type="ECO:0000313" key="1">
    <source>
        <dbReference type="EMBL" id="DAE29064.1"/>
    </source>
</evidence>
<organism evidence="1">
    <name type="scientific">virus sp. ctx9V1</name>
    <dbReference type="NCBI Taxonomy" id="2828001"/>
    <lineage>
        <taxon>Viruses</taxon>
    </lineage>
</organism>
<protein>
    <submittedName>
        <fullName evidence="1">NADAR protein</fullName>
    </submittedName>
</protein>
<accession>A0A8S5RCF8</accession>